<reference evidence="1" key="2">
    <citation type="submission" date="2018-05" db="EMBL/GenBank/DDBJ databases">
        <title>OpunRS2 (Oryza punctata Reference Sequence Version 2).</title>
        <authorList>
            <person name="Zhang J."/>
            <person name="Kudrna D."/>
            <person name="Lee S."/>
            <person name="Talag J."/>
            <person name="Welchert J."/>
            <person name="Wing R.A."/>
        </authorList>
    </citation>
    <scope>NUCLEOTIDE SEQUENCE [LARGE SCALE GENOMIC DNA]</scope>
</reference>
<keyword evidence="2" id="KW-1185">Reference proteome</keyword>
<name>A0A0E0L353_ORYPU</name>
<reference evidence="1" key="1">
    <citation type="submission" date="2015-04" db="UniProtKB">
        <authorList>
            <consortium name="EnsemblPlants"/>
        </authorList>
    </citation>
    <scope>IDENTIFICATION</scope>
</reference>
<protein>
    <submittedName>
        <fullName evidence="1">Uncharacterized protein</fullName>
    </submittedName>
</protein>
<dbReference type="AlphaFoldDB" id="A0A0E0L353"/>
<evidence type="ECO:0000313" key="2">
    <source>
        <dbReference type="Proteomes" id="UP000026962"/>
    </source>
</evidence>
<accession>A0A0E0L353</accession>
<dbReference type="EnsemblPlants" id="OPUNC05G16150.1">
    <property type="protein sequence ID" value="OPUNC05G16150.1"/>
    <property type="gene ID" value="OPUNC05G16150"/>
</dbReference>
<dbReference type="Gramene" id="OPUNC05G16150.1">
    <property type="protein sequence ID" value="OPUNC05G16150.1"/>
    <property type="gene ID" value="OPUNC05G16150"/>
</dbReference>
<proteinExistence type="predicted"/>
<dbReference type="HOGENOM" id="CLU_1809343_0_0_1"/>
<dbReference type="Proteomes" id="UP000026962">
    <property type="component" value="Chromosome 5"/>
</dbReference>
<organism evidence="1">
    <name type="scientific">Oryza punctata</name>
    <name type="common">Red rice</name>
    <dbReference type="NCBI Taxonomy" id="4537"/>
    <lineage>
        <taxon>Eukaryota</taxon>
        <taxon>Viridiplantae</taxon>
        <taxon>Streptophyta</taxon>
        <taxon>Embryophyta</taxon>
        <taxon>Tracheophyta</taxon>
        <taxon>Spermatophyta</taxon>
        <taxon>Magnoliopsida</taxon>
        <taxon>Liliopsida</taxon>
        <taxon>Poales</taxon>
        <taxon>Poaceae</taxon>
        <taxon>BOP clade</taxon>
        <taxon>Oryzoideae</taxon>
        <taxon>Oryzeae</taxon>
        <taxon>Oryzinae</taxon>
        <taxon>Oryza</taxon>
    </lineage>
</organism>
<sequence>MDPSGLNLQANPAENQESWTQVGRGTVGTAMAGRSCSSSTLFPGSSLSSTALLNAMHEGSFPQAALVSGSVSSADEQHGAPPVRPSYNLPAGCTQVPISILVFHRRLTGRGSRSRLPPQSRSFLPAPALSGVSEGEHFLMFFF</sequence>
<evidence type="ECO:0000313" key="1">
    <source>
        <dbReference type="EnsemblPlants" id="OPUNC05G16150.1"/>
    </source>
</evidence>